<dbReference type="AlphaFoldDB" id="A0A4U8T5F6"/>
<sequence>MYEENHFRIPQEVIVVESKKNKKYFIMPRSNGLSGSIFGDIATFSKICKQQTKIAVNDMDTKSRVDLFLKYYEHIEIISNEQRNHNIFTIDFSPYMDEMKQYYQNNIKKDKQ</sequence>
<comment type="caution">
    <text evidence="1">The sequence shown here is derived from an EMBL/GenBank/DDBJ whole genome shotgun (WGS) entry which is preliminary data.</text>
</comment>
<reference evidence="1 2" key="1">
    <citation type="journal article" date="2014" name="Genome Announc.">
        <title>Draft genome sequences of eight enterohepatic helicobacter species isolated from both laboratory and wild rodents.</title>
        <authorList>
            <person name="Sheh A."/>
            <person name="Shen Z."/>
            <person name="Fox J.G."/>
        </authorList>
    </citation>
    <scope>NUCLEOTIDE SEQUENCE [LARGE SCALE GENOMIC DNA]</scope>
    <source>
        <strain evidence="1 2">ATCC 49310</strain>
    </source>
</reference>
<dbReference type="EMBL" id="JRPK02000056">
    <property type="protein sequence ID" value="TLD94658.1"/>
    <property type="molecule type" value="Genomic_DNA"/>
</dbReference>
<accession>A0A4U8T5F6</accession>
<protein>
    <submittedName>
        <fullName evidence="1">Uncharacterized protein</fullName>
    </submittedName>
</protein>
<dbReference type="RefSeq" id="WP_138120882.1">
    <property type="nucleotide sequence ID" value="NZ_FZNF01000078.1"/>
</dbReference>
<dbReference type="Proteomes" id="UP000029861">
    <property type="component" value="Unassembled WGS sequence"/>
</dbReference>
<name>A0A4U8T5F6_9HELI</name>
<dbReference type="STRING" id="50960.LS81_08075"/>
<evidence type="ECO:0000313" key="1">
    <source>
        <dbReference type="EMBL" id="TLD94658.1"/>
    </source>
</evidence>
<gene>
    <name evidence="1" type="ORF">LS80_009870</name>
</gene>
<organism evidence="1 2">
    <name type="scientific">Helicobacter trogontum</name>
    <dbReference type="NCBI Taxonomy" id="50960"/>
    <lineage>
        <taxon>Bacteria</taxon>
        <taxon>Pseudomonadati</taxon>
        <taxon>Campylobacterota</taxon>
        <taxon>Epsilonproteobacteria</taxon>
        <taxon>Campylobacterales</taxon>
        <taxon>Helicobacteraceae</taxon>
        <taxon>Helicobacter</taxon>
    </lineage>
</organism>
<evidence type="ECO:0000313" key="2">
    <source>
        <dbReference type="Proteomes" id="UP000029861"/>
    </source>
</evidence>
<proteinExistence type="predicted"/>